<keyword evidence="5" id="KW-1185">Reference proteome</keyword>
<dbReference type="SUPFAM" id="SSF51735">
    <property type="entry name" value="NAD(P)-binding Rossmann-fold domains"/>
    <property type="match status" value="1"/>
</dbReference>
<dbReference type="InterPro" id="IPR057326">
    <property type="entry name" value="KR_dom"/>
</dbReference>
<comment type="caution">
    <text evidence="4">The sequence shown here is derived from an EMBL/GenBank/DDBJ whole genome shotgun (WGS) entry which is preliminary data.</text>
</comment>
<evidence type="ECO:0000256" key="1">
    <source>
        <dbReference type="ARBA" id="ARBA00006484"/>
    </source>
</evidence>
<dbReference type="NCBIfam" id="NF005559">
    <property type="entry name" value="PRK07231.1"/>
    <property type="match status" value="1"/>
</dbReference>
<dbReference type="PRINTS" id="PR00080">
    <property type="entry name" value="SDRFAMILY"/>
</dbReference>
<comment type="similarity">
    <text evidence="1">Belongs to the short-chain dehydrogenases/reductases (SDR) family.</text>
</comment>
<dbReference type="Proteomes" id="UP000321933">
    <property type="component" value="Unassembled WGS sequence"/>
</dbReference>
<dbReference type="PANTHER" id="PTHR43477">
    <property type="entry name" value="DIHYDROANTICAPSIN 7-DEHYDROGENASE"/>
    <property type="match status" value="1"/>
</dbReference>
<dbReference type="Gene3D" id="3.40.50.720">
    <property type="entry name" value="NAD(P)-binding Rossmann-like Domain"/>
    <property type="match status" value="1"/>
</dbReference>
<dbReference type="EC" id="1.1.1.47" evidence="4"/>
<organism evidence="4 5">
    <name type="scientific">Parahaliea aestuarii</name>
    <dbReference type="NCBI Taxonomy" id="1852021"/>
    <lineage>
        <taxon>Bacteria</taxon>
        <taxon>Pseudomonadati</taxon>
        <taxon>Pseudomonadota</taxon>
        <taxon>Gammaproteobacteria</taxon>
        <taxon>Cellvibrionales</taxon>
        <taxon>Halieaceae</taxon>
        <taxon>Parahaliea</taxon>
    </lineage>
</organism>
<keyword evidence="2 4" id="KW-0560">Oxidoreductase</keyword>
<dbReference type="OrthoDB" id="286404at2"/>
<reference evidence="4 5" key="1">
    <citation type="submission" date="2019-08" db="EMBL/GenBank/DDBJ databases">
        <title>Parahaliea maris sp. nov., isolated from the surface seawater.</title>
        <authorList>
            <person name="Liu Y."/>
        </authorList>
    </citation>
    <scope>NUCLEOTIDE SEQUENCE [LARGE SCALE GENOMIC DNA]</scope>
    <source>
        <strain evidence="4 5">S2-26</strain>
    </source>
</reference>
<dbReference type="SMART" id="SM00822">
    <property type="entry name" value="PKS_KR"/>
    <property type="match status" value="1"/>
</dbReference>
<name>A0A5C9A2E7_9GAMM</name>
<dbReference type="AlphaFoldDB" id="A0A5C9A2E7"/>
<dbReference type="GO" id="GO:0047936">
    <property type="term" value="F:glucose 1-dehydrogenase [NAD(P)+] activity"/>
    <property type="evidence" value="ECO:0007669"/>
    <property type="project" value="UniProtKB-EC"/>
</dbReference>
<dbReference type="RefSeq" id="WP_148062893.1">
    <property type="nucleotide sequence ID" value="NZ_VRYZ01000001.1"/>
</dbReference>
<evidence type="ECO:0000259" key="3">
    <source>
        <dbReference type="SMART" id="SM00822"/>
    </source>
</evidence>
<accession>A0A5C9A2E7</accession>
<gene>
    <name evidence="4" type="ORF">FVW59_03910</name>
</gene>
<dbReference type="PROSITE" id="PS00061">
    <property type="entry name" value="ADH_SHORT"/>
    <property type="match status" value="1"/>
</dbReference>
<evidence type="ECO:0000313" key="5">
    <source>
        <dbReference type="Proteomes" id="UP000321933"/>
    </source>
</evidence>
<evidence type="ECO:0000313" key="4">
    <source>
        <dbReference type="EMBL" id="TXS95053.1"/>
    </source>
</evidence>
<dbReference type="EMBL" id="VRYZ01000001">
    <property type="protein sequence ID" value="TXS95053.1"/>
    <property type="molecule type" value="Genomic_DNA"/>
</dbReference>
<dbReference type="PANTHER" id="PTHR43477:SF1">
    <property type="entry name" value="DIHYDROANTICAPSIN 7-DEHYDROGENASE"/>
    <property type="match status" value="1"/>
</dbReference>
<dbReference type="PRINTS" id="PR00081">
    <property type="entry name" value="GDHRDH"/>
</dbReference>
<dbReference type="InterPro" id="IPR020904">
    <property type="entry name" value="Sc_DH/Rdtase_CS"/>
</dbReference>
<feature type="domain" description="Ketoreductase" evidence="3">
    <location>
        <begin position="7"/>
        <end position="203"/>
    </location>
</feature>
<dbReference type="InterPro" id="IPR002347">
    <property type="entry name" value="SDR_fam"/>
</dbReference>
<proteinExistence type="inferred from homology"/>
<dbReference type="Pfam" id="PF13561">
    <property type="entry name" value="adh_short_C2"/>
    <property type="match status" value="1"/>
</dbReference>
<protein>
    <submittedName>
        <fullName evidence="4">Glucose 1-dehydrogenase</fullName>
        <ecNumber evidence="4">1.1.1.47</ecNumber>
    </submittedName>
</protein>
<dbReference type="FunFam" id="3.40.50.720:FF:000084">
    <property type="entry name" value="Short-chain dehydrogenase reductase"/>
    <property type="match status" value="1"/>
</dbReference>
<dbReference type="InterPro" id="IPR036291">
    <property type="entry name" value="NAD(P)-bd_dom_sf"/>
</dbReference>
<dbReference type="InterPro" id="IPR051122">
    <property type="entry name" value="SDR_DHRS6-like"/>
</dbReference>
<evidence type="ECO:0000256" key="2">
    <source>
        <dbReference type="ARBA" id="ARBA00023002"/>
    </source>
</evidence>
<sequence>MKRLQDKVCLVTGAASNPGLGYATALLFAQEGARLVITDIDEAGLAKCAAEITEAGGEVVYWKQDVTSEAEWQHTMSEIERRFGRLDALVNNAGIAVLKPLEAFTLAEYERQMQVNMTSVFLGSQAGVALMRKVGDGGSIVNMSSTAGLVGVPGVSVYAASKGGVRLFSKTVAMETAAENIRCNTVHPGMIATNMQLLALRDNPEQYEILTNSIPMRSMGKPEDIAQAVLFLASDESAYITGTELVVDGGMTAQ</sequence>